<evidence type="ECO:0000313" key="2">
    <source>
        <dbReference type="EMBL" id="GBN67041.1"/>
    </source>
</evidence>
<accession>A0A4Y2QUP8</accession>
<comment type="caution">
    <text evidence="2">The sequence shown here is derived from an EMBL/GenBank/DDBJ whole genome shotgun (WGS) entry which is preliminary data.</text>
</comment>
<organism evidence="2 3">
    <name type="scientific">Araneus ventricosus</name>
    <name type="common">Orbweaver spider</name>
    <name type="synonym">Epeira ventricosa</name>
    <dbReference type="NCBI Taxonomy" id="182803"/>
    <lineage>
        <taxon>Eukaryota</taxon>
        <taxon>Metazoa</taxon>
        <taxon>Ecdysozoa</taxon>
        <taxon>Arthropoda</taxon>
        <taxon>Chelicerata</taxon>
        <taxon>Arachnida</taxon>
        <taxon>Araneae</taxon>
        <taxon>Araneomorphae</taxon>
        <taxon>Entelegynae</taxon>
        <taxon>Araneoidea</taxon>
        <taxon>Araneidae</taxon>
        <taxon>Araneus</taxon>
    </lineage>
</organism>
<protein>
    <submittedName>
        <fullName evidence="2">Uncharacterized protein</fullName>
    </submittedName>
</protein>
<feature type="region of interest" description="Disordered" evidence="1">
    <location>
        <begin position="60"/>
        <end position="102"/>
    </location>
</feature>
<dbReference type="Proteomes" id="UP000499080">
    <property type="component" value="Unassembled WGS sequence"/>
</dbReference>
<name>A0A4Y2QUP8_ARAVE</name>
<reference evidence="2 3" key="1">
    <citation type="journal article" date="2019" name="Sci. Rep.">
        <title>Orb-weaving spider Araneus ventricosus genome elucidates the spidroin gene catalogue.</title>
        <authorList>
            <person name="Kono N."/>
            <person name="Nakamura H."/>
            <person name="Ohtoshi R."/>
            <person name="Moran D.A.P."/>
            <person name="Shinohara A."/>
            <person name="Yoshida Y."/>
            <person name="Fujiwara M."/>
            <person name="Mori M."/>
            <person name="Tomita M."/>
            <person name="Arakawa K."/>
        </authorList>
    </citation>
    <scope>NUCLEOTIDE SEQUENCE [LARGE SCALE GENOMIC DNA]</scope>
</reference>
<sequence length="119" mass="13487">MEWPWVTLPGEKNSRRTLPLPPRATTPARMRQHIRTWGALIVLHTIRILFRLEPYAKTFDHRGGTGSPVPPLGQGVPVDLSGDSLKPSHTERGGPWPSKNFSLTRTKVGLKRLTSFEWR</sequence>
<gene>
    <name evidence="2" type="ORF">AVEN_36663_1</name>
</gene>
<keyword evidence="3" id="KW-1185">Reference proteome</keyword>
<proteinExistence type="predicted"/>
<evidence type="ECO:0000256" key="1">
    <source>
        <dbReference type="SAM" id="MobiDB-lite"/>
    </source>
</evidence>
<evidence type="ECO:0000313" key="3">
    <source>
        <dbReference type="Proteomes" id="UP000499080"/>
    </source>
</evidence>
<dbReference type="AlphaFoldDB" id="A0A4Y2QUP8"/>
<dbReference type="EMBL" id="BGPR01014866">
    <property type="protein sequence ID" value="GBN67041.1"/>
    <property type="molecule type" value="Genomic_DNA"/>
</dbReference>